<evidence type="ECO:0000313" key="2">
    <source>
        <dbReference type="EnsemblMetazoa" id="ACUA026164-PA"/>
    </source>
</evidence>
<feature type="region of interest" description="Disordered" evidence="1">
    <location>
        <begin position="1"/>
        <end position="108"/>
    </location>
</feature>
<organism evidence="2 3">
    <name type="scientific">Anopheles culicifacies</name>
    <dbReference type="NCBI Taxonomy" id="139723"/>
    <lineage>
        <taxon>Eukaryota</taxon>
        <taxon>Metazoa</taxon>
        <taxon>Ecdysozoa</taxon>
        <taxon>Arthropoda</taxon>
        <taxon>Hexapoda</taxon>
        <taxon>Insecta</taxon>
        <taxon>Pterygota</taxon>
        <taxon>Neoptera</taxon>
        <taxon>Endopterygota</taxon>
        <taxon>Diptera</taxon>
        <taxon>Nematocera</taxon>
        <taxon>Culicoidea</taxon>
        <taxon>Culicidae</taxon>
        <taxon>Anophelinae</taxon>
        <taxon>Anopheles</taxon>
        <taxon>culicifacies species complex</taxon>
    </lineage>
</organism>
<accession>A0A182MTW7</accession>
<feature type="compositionally biased region" description="Low complexity" evidence="1">
    <location>
        <begin position="43"/>
        <end position="53"/>
    </location>
</feature>
<reference evidence="3" key="1">
    <citation type="submission" date="2013-09" db="EMBL/GenBank/DDBJ databases">
        <title>The Genome Sequence of Anopheles culicifacies species A.</title>
        <authorList>
            <consortium name="The Broad Institute Genomics Platform"/>
            <person name="Neafsey D.E."/>
            <person name="Besansky N."/>
            <person name="Howell P."/>
            <person name="Walton C."/>
            <person name="Young S.K."/>
            <person name="Zeng Q."/>
            <person name="Gargeya S."/>
            <person name="Fitzgerald M."/>
            <person name="Haas B."/>
            <person name="Abouelleil A."/>
            <person name="Allen A.W."/>
            <person name="Alvarado L."/>
            <person name="Arachchi H.M."/>
            <person name="Berlin A.M."/>
            <person name="Chapman S.B."/>
            <person name="Gainer-Dewar J."/>
            <person name="Goldberg J."/>
            <person name="Griggs A."/>
            <person name="Gujja S."/>
            <person name="Hansen M."/>
            <person name="Howarth C."/>
            <person name="Imamovic A."/>
            <person name="Ireland A."/>
            <person name="Larimer J."/>
            <person name="McCowan C."/>
            <person name="Murphy C."/>
            <person name="Pearson M."/>
            <person name="Poon T.W."/>
            <person name="Priest M."/>
            <person name="Roberts A."/>
            <person name="Saif S."/>
            <person name="Shea T."/>
            <person name="Sisk P."/>
            <person name="Sykes S."/>
            <person name="Wortman J."/>
            <person name="Nusbaum C."/>
            <person name="Birren B."/>
        </authorList>
    </citation>
    <scope>NUCLEOTIDE SEQUENCE [LARGE SCALE GENOMIC DNA]</scope>
    <source>
        <strain evidence="3">A-37</strain>
    </source>
</reference>
<evidence type="ECO:0000256" key="1">
    <source>
        <dbReference type="SAM" id="MobiDB-lite"/>
    </source>
</evidence>
<reference evidence="2" key="2">
    <citation type="submission" date="2020-05" db="UniProtKB">
        <authorList>
            <consortium name="EnsemblMetazoa"/>
        </authorList>
    </citation>
    <scope>IDENTIFICATION</scope>
    <source>
        <strain evidence="2">A-37</strain>
    </source>
</reference>
<protein>
    <submittedName>
        <fullName evidence="2">Uncharacterized protein</fullName>
    </submittedName>
</protein>
<dbReference type="AlphaFoldDB" id="A0A182MTW7"/>
<sequence>MCKCNDPTGTVGRLIGPGPDFITSSPRNDSVLPATPPTPDDASSSSTRSSIVSRHSESGSGQICSQRSTKFSSKRSASRSIASSSIDATGQGRTVSKSIQCPDSSAIQ</sequence>
<dbReference type="EMBL" id="AXCM01011322">
    <property type="status" value="NOT_ANNOTATED_CDS"/>
    <property type="molecule type" value="Genomic_DNA"/>
</dbReference>
<keyword evidence="3" id="KW-1185">Reference proteome</keyword>
<dbReference type="EnsemblMetazoa" id="ACUA026164-RA">
    <property type="protein sequence ID" value="ACUA026164-PA"/>
    <property type="gene ID" value="ACUA026164"/>
</dbReference>
<name>A0A182MTW7_9DIPT</name>
<dbReference type="Proteomes" id="UP000075883">
    <property type="component" value="Unassembled WGS sequence"/>
</dbReference>
<feature type="compositionally biased region" description="Polar residues" evidence="1">
    <location>
        <begin position="87"/>
        <end position="108"/>
    </location>
</feature>
<proteinExistence type="predicted"/>
<dbReference type="VEuPathDB" id="VectorBase:ACUA026164"/>
<evidence type="ECO:0000313" key="3">
    <source>
        <dbReference type="Proteomes" id="UP000075883"/>
    </source>
</evidence>